<keyword evidence="3" id="KW-1185">Reference proteome</keyword>
<comment type="caution">
    <text evidence="2">The sequence shown here is derived from an EMBL/GenBank/DDBJ whole genome shotgun (WGS) entry which is preliminary data.</text>
</comment>
<evidence type="ECO:0000256" key="1">
    <source>
        <dbReference type="SAM" id="Coils"/>
    </source>
</evidence>
<dbReference type="OrthoDB" id="128409at2759"/>
<dbReference type="Proteomes" id="UP000198211">
    <property type="component" value="Unassembled WGS sequence"/>
</dbReference>
<accession>A0A225WT27</accession>
<gene>
    <name evidence="2" type="ORF">PHMEG_0004765</name>
</gene>
<organism evidence="2 3">
    <name type="scientific">Phytophthora megakarya</name>
    <dbReference type="NCBI Taxonomy" id="4795"/>
    <lineage>
        <taxon>Eukaryota</taxon>
        <taxon>Sar</taxon>
        <taxon>Stramenopiles</taxon>
        <taxon>Oomycota</taxon>
        <taxon>Peronosporomycetes</taxon>
        <taxon>Peronosporales</taxon>
        <taxon>Peronosporaceae</taxon>
        <taxon>Phytophthora</taxon>
    </lineage>
</organism>
<reference evidence="3" key="1">
    <citation type="submission" date="2017-03" db="EMBL/GenBank/DDBJ databases">
        <title>Phytopthora megakarya and P. palmivora, two closely related causual agents of cacao black pod achieved similar genome size and gene model numbers by different mechanisms.</title>
        <authorList>
            <person name="Ali S."/>
            <person name="Shao J."/>
            <person name="Larry D.J."/>
            <person name="Kronmiller B."/>
            <person name="Shen D."/>
            <person name="Strem M.D."/>
            <person name="Melnick R.L."/>
            <person name="Guiltinan M.J."/>
            <person name="Tyler B.M."/>
            <person name="Meinhardt L.W."/>
            <person name="Bailey B.A."/>
        </authorList>
    </citation>
    <scope>NUCLEOTIDE SEQUENCE [LARGE SCALE GENOMIC DNA]</scope>
    <source>
        <strain evidence="3">zdho120</strain>
    </source>
</reference>
<evidence type="ECO:0000313" key="3">
    <source>
        <dbReference type="Proteomes" id="UP000198211"/>
    </source>
</evidence>
<name>A0A225WT27_9STRA</name>
<dbReference type="AlphaFoldDB" id="A0A225WT27"/>
<evidence type="ECO:0000313" key="2">
    <source>
        <dbReference type="EMBL" id="OWZ20771.1"/>
    </source>
</evidence>
<feature type="coiled-coil region" evidence="1">
    <location>
        <begin position="66"/>
        <end position="93"/>
    </location>
</feature>
<sequence>MAARLDPEDIYIKLGLAKMGYDDARNSPLFRRYEAYKTEFSLKAHDVKASGWMRNWLVRYRLGKLKSQAATEMKKADEQLAREQREYERWFRERFHPSYIKKKLGLDELAKPETSSNFRHFEMYQKLWDKRMNGVVDTVT</sequence>
<evidence type="ECO:0008006" key="4">
    <source>
        <dbReference type="Google" id="ProtNLM"/>
    </source>
</evidence>
<dbReference type="EMBL" id="NBNE01000291">
    <property type="protein sequence ID" value="OWZ20771.1"/>
    <property type="molecule type" value="Genomic_DNA"/>
</dbReference>
<keyword evidence="1" id="KW-0175">Coiled coil</keyword>
<protein>
    <recommendedName>
        <fullName evidence="4">RxLR effector protein</fullName>
    </recommendedName>
</protein>
<proteinExistence type="predicted"/>